<dbReference type="PANTHER" id="PTHR43004">
    <property type="entry name" value="TRK SYSTEM POTASSIUM UPTAKE PROTEIN"/>
    <property type="match status" value="1"/>
</dbReference>
<dbReference type="InterPro" id="IPR036188">
    <property type="entry name" value="FAD/NAD-bd_sf"/>
</dbReference>
<comment type="similarity">
    <text evidence="2">Belongs to the PheA/TfdB FAD monooxygenase family.</text>
</comment>
<dbReference type="InterPro" id="IPR050641">
    <property type="entry name" value="RIFMO-like"/>
</dbReference>
<feature type="domain" description="FAD-binding" evidence="6">
    <location>
        <begin position="5"/>
        <end position="363"/>
    </location>
</feature>
<dbReference type="Gene3D" id="3.40.30.20">
    <property type="match status" value="1"/>
</dbReference>
<evidence type="ECO:0000256" key="3">
    <source>
        <dbReference type="ARBA" id="ARBA00022630"/>
    </source>
</evidence>
<dbReference type="PANTHER" id="PTHR43004:SF10">
    <property type="entry name" value="2-MONOOXYGENASE, PUTATIVE (AFU_ORTHOLOGUE AFUA_6G11480)-RELATED"/>
    <property type="match status" value="1"/>
</dbReference>
<dbReference type="SUPFAM" id="SSF52833">
    <property type="entry name" value="Thioredoxin-like"/>
    <property type="match status" value="1"/>
</dbReference>
<comment type="pathway">
    <text evidence="1">Secondary metabolite biosynthesis.</text>
</comment>
<keyword evidence="9" id="KW-1185">Reference proteome</keyword>
<comment type="caution">
    <text evidence="8">The sequence shown here is derived from an EMBL/GenBank/DDBJ whole genome shotgun (WGS) entry which is preliminary data.</text>
</comment>
<protein>
    <recommendedName>
        <fullName evidence="10">Phenol 2-monooxygenase</fullName>
    </recommendedName>
</protein>
<reference evidence="8 9" key="1">
    <citation type="submission" date="2024-02" db="EMBL/GenBank/DDBJ databases">
        <title>De novo assembly and annotation of 12 fungi associated with fruit tree decline syndrome in Ontario, Canada.</title>
        <authorList>
            <person name="Sulman M."/>
            <person name="Ellouze W."/>
            <person name="Ilyukhin E."/>
        </authorList>
    </citation>
    <scope>NUCLEOTIDE SEQUENCE [LARGE SCALE GENOMIC DNA]</scope>
    <source>
        <strain evidence="8 9">M11/M66-122</strain>
    </source>
</reference>
<dbReference type="SUPFAM" id="SSF54373">
    <property type="entry name" value="FAD-linked reductases, C-terminal domain"/>
    <property type="match status" value="1"/>
</dbReference>
<dbReference type="PRINTS" id="PR00420">
    <property type="entry name" value="RNGMNOXGNASE"/>
</dbReference>
<organism evidence="8 9">
    <name type="scientific">Diatrype stigma</name>
    <dbReference type="NCBI Taxonomy" id="117547"/>
    <lineage>
        <taxon>Eukaryota</taxon>
        <taxon>Fungi</taxon>
        <taxon>Dikarya</taxon>
        <taxon>Ascomycota</taxon>
        <taxon>Pezizomycotina</taxon>
        <taxon>Sordariomycetes</taxon>
        <taxon>Xylariomycetidae</taxon>
        <taxon>Xylariales</taxon>
        <taxon>Diatrypaceae</taxon>
        <taxon>Diatrype</taxon>
    </lineage>
</organism>
<evidence type="ECO:0000256" key="5">
    <source>
        <dbReference type="ARBA" id="ARBA00023002"/>
    </source>
</evidence>
<sequence>MQTEEVDVLICGSGSAGLCAAIWLARFGINYKVLERRDGPLEVGQADGVQCRTVEVFESLSISEPLLKESYHVMELAFWSSDGNSGVQRRRAAPDTEAGLSHQPHVILNQARINGIMIDEVKRLRGDNTDGIEYGCQVDDVHVLQSAKNETKSAESDLVEVMASKGGVPHLYRAKYVLGCDGAHSTVRRSLGFKMVGDSTDAVWGVMDVFPRTNFPDIRKKSVIQSDAGNLVLIPREGDCMVRFYIELPGTEASEVSLEYLHERARLIFRPYTMDIAKTAWWSAYAIGQRLADHFHKDYRVFLTGDACHTHSPKAGQGMNVSLQDGYNIGWKLGLVLTGRAPPQILETYVSERQQTATELIEFDRYFTKLFSTAYRQEHGITADQFGEQFLKAGRYTAGLATKYEVSSIVCGAASDTALASGVTVGMRFPTAKVVRLCDARPMQLLRALPADGRWHLVVFGGNMLANQGASKLEAVRFENPHTTWTMD</sequence>
<dbReference type="Gene3D" id="3.30.9.10">
    <property type="entry name" value="D-Amino Acid Oxidase, subunit A, domain 2"/>
    <property type="match status" value="1"/>
</dbReference>
<dbReference type="Pfam" id="PF01494">
    <property type="entry name" value="FAD_binding_3"/>
    <property type="match status" value="1"/>
</dbReference>
<evidence type="ECO:0000256" key="4">
    <source>
        <dbReference type="ARBA" id="ARBA00022827"/>
    </source>
</evidence>
<proteinExistence type="inferred from homology"/>
<dbReference type="Gene3D" id="3.50.50.60">
    <property type="entry name" value="FAD/NAD(P)-binding domain"/>
    <property type="match status" value="1"/>
</dbReference>
<feature type="domain" description="Phenol hydroxylase-like C-terminal dimerisation" evidence="7">
    <location>
        <begin position="402"/>
        <end position="476"/>
    </location>
</feature>
<dbReference type="GO" id="GO:0016709">
    <property type="term" value="F:oxidoreductase activity, acting on paired donors, with incorporation or reduction of molecular oxygen, NAD(P)H as one donor, and incorporation of one atom of oxygen"/>
    <property type="evidence" value="ECO:0007669"/>
    <property type="project" value="UniProtKB-ARBA"/>
</dbReference>
<evidence type="ECO:0000256" key="1">
    <source>
        <dbReference type="ARBA" id="ARBA00005179"/>
    </source>
</evidence>
<keyword evidence="3" id="KW-0285">Flavoprotein</keyword>
<dbReference type="InterPro" id="IPR036249">
    <property type="entry name" value="Thioredoxin-like_sf"/>
</dbReference>
<dbReference type="Proteomes" id="UP001320420">
    <property type="component" value="Unassembled WGS sequence"/>
</dbReference>
<evidence type="ECO:0000259" key="6">
    <source>
        <dbReference type="Pfam" id="PF01494"/>
    </source>
</evidence>
<keyword evidence="5" id="KW-0560">Oxidoreductase</keyword>
<dbReference type="EMBL" id="JAKJXP020000030">
    <property type="protein sequence ID" value="KAK7753271.1"/>
    <property type="molecule type" value="Genomic_DNA"/>
</dbReference>
<dbReference type="InterPro" id="IPR038220">
    <property type="entry name" value="PHOX_C_sf"/>
</dbReference>
<evidence type="ECO:0000313" key="8">
    <source>
        <dbReference type="EMBL" id="KAK7753271.1"/>
    </source>
</evidence>
<evidence type="ECO:0000313" key="9">
    <source>
        <dbReference type="Proteomes" id="UP001320420"/>
    </source>
</evidence>
<evidence type="ECO:0000259" key="7">
    <source>
        <dbReference type="Pfam" id="PF07976"/>
    </source>
</evidence>
<gene>
    <name evidence="8" type="ORF">SLS62_004790</name>
</gene>
<evidence type="ECO:0008006" key="10">
    <source>
        <dbReference type="Google" id="ProtNLM"/>
    </source>
</evidence>
<dbReference type="AlphaFoldDB" id="A0AAN9UTS9"/>
<accession>A0AAN9UTS9</accession>
<evidence type="ECO:0000256" key="2">
    <source>
        <dbReference type="ARBA" id="ARBA00007801"/>
    </source>
</evidence>
<name>A0AAN9UTS9_9PEZI</name>
<dbReference type="Pfam" id="PF07976">
    <property type="entry name" value="Phe_hydrox_dim"/>
    <property type="match status" value="1"/>
</dbReference>
<dbReference type="InterPro" id="IPR012941">
    <property type="entry name" value="Phe_hydrox_C_dim_dom"/>
</dbReference>
<keyword evidence="4" id="KW-0274">FAD</keyword>
<dbReference type="InterPro" id="IPR002938">
    <property type="entry name" value="FAD-bd"/>
</dbReference>
<dbReference type="GO" id="GO:0071949">
    <property type="term" value="F:FAD binding"/>
    <property type="evidence" value="ECO:0007669"/>
    <property type="project" value="InterPro"/>
</dbReference>
<dbReference type="SUPFAM" id="SSF51905">
    <property type="entry name" value="FAD/NAD(P)-binding domain"/>
    <property type="match status" value="1"/>
</dbReference>